<comment type="caution">
    <text evidence="2">The sequence shown here is derived from an EMBL/GenBank/DDBJ whole genome shotgun (WGS) entry which is preliminary data.</text>
</comment>
<dbReference type="CTD" id="75577321"/>
<reference evidence="2" key="4">
    <citation type="journal article" date="2022" name="PLoS Pathog.">
        <title>Chromosome-level genome of Schistosoma haematobium underpins genome-wide explorations of molecular variation.</title>
        <authorList>
            <person name="Stroehlein A.J."/>
            <person name="Korhonen P.K."/>
            <person name="Lee V.V."/>
            <person name="Ralph S.A."/>
            <person name="Mentink-Kane M."/>
            <person name="You H."/>
            <person name="McManus D.P."/>
            <person name="Tchuente L.T."/>
            <person name="Stothard J.R."/>
            <person name="Kaur P."/>
            <person name="Dudchenko O."/>
            <person name="Aiden E.L."/>
            <person name="Yang B."/>
            <person name="Yang H."/>
            <person name="Emery A.M."/>
            <person name="Webster B.L."/>
            <person name="Brindley P.J."/>
            <person name="Rollinson D."/>
            <person name="Chang B.C.H."/>
            <person name="Gasser R.B."/>
            <person name="Young N.D."/>
        </authorList>
    </citation>
    <scope>NUCLEOTIDE SEQUENCE</scope>
</reference>
<dbReference type="KEGG" id="shx:MS3_00004936"/>
<proteinExistence type="predicted"/>
<protein>
    <submittedName>
        <fullName evidence="2">Uncharacterized protein</fullName>
    </submittedName>
</protein>
<reference evidence="2" key="2">
    <citation type="journal article" date="2019" name="Gigascience">
        <title>High-quality Schistosoma haematobium genome achieved by single-molecule and long-range sequencing.</title>
        <authorList>
            <person name="Stroehlein A.J."/>
            <person name="Korhonen P.K."/>
            <person name="Chong T.M."/>
            <person name="Lim Y.L."/>
            <person name="Chan K.G."/>
            <person name="Webster B."/>
            <person name="Rollinson D."/>
            <person name="Brindley P.J."/>
            <person name="Gasser R.B."/>
            <person name="Young N.D."/>
        </authorList>
    </citation>
    <scope>NUCLEOTIDE SEQUENCE</scope>
</reference>
<reference evidence="2" key="1">
    <citation type="journal article" date="2012" name="Nat. Genet.">
        <title>Whole-genome sequence of Schistosoma haematobium.</title>
        <authorList>
            <person name="Young N.D."/>
            <person name="Jex A.R."/>
            <person name="Li B."/>
            <person name="Liu S."/>
            <person name="Yang L."/>
            <person name="Xiong Z."/>
            <person name="Li Y."/>
            <person name="Cantacessi C."/>
            <person name="Hall R.S."/>
            <person name="Xu X."/>
            <person name="Chen F."/>
            <person name="Wu X."/>
            <person name="Zerlotini A."/>
            <person name="Oliveira G."/>
            <person name="Hofmann A."/>
            <person name="Zhang G."/>
            <person name="Fang X."/>
            <person name="Kang Y."/>
            <person name="Campbell B.E."/>
            <person name="Loukas A."/>
            <person name="Ranganathan S."/>
            <person name="Rollinson D."/>
            <person name="Rinaldi G."/>
            <person name="Brindley P.J."/>
            <person name="Yang H."/>
            <person name="Wang J."/>
            <person name="Wang J."/>
            <person name="Gasser R.B."/>
        </authorList>
    </citation>
    <scope>NUCLEOTIDE SEQUENCE</scope>
</reference>
<gene>
    <name evidence="2" type="ORF">MS3_00004936</name>
</gene>
<dbReference type="GeneID" id="75577321"/>
<keyword evidence="3" id="KW-1185">Reference proteome</keyword>
<feature type="region of interest" description="Disordered" evidence="1">
    <location>
        <begin position="42"/>
        <end position="103"/>
    </location>
</feature>
<dbReference type="Proteomes" id="UP000471633">
    <property type="component" value="Unassembled WGS sequence"/>
</dbReference>
<reference evidence="2" key="3">
    <citation type="submission" date="2021-06" db="EMBL/GenBank/DDBJ databases">
        <title>Chromosome-level genome assembly for S. haematobium.</title>
        <authorList>
            <person name="Stroehlein A.J."/>
        </authorList>
    </citation>
    <scope>NUCLEOTIDE SEQUENCE</scope>
</reference>
<evidence type="ECO:0000256" key="1">
    <source>
        <dbReference type="SAM" id="MobiDB-lite"/>
    </source>
</evidence>
<feature type="compositionally biased region" description="Basic and acidic residues" evidence="1">
    <location>
        <begin position="78"/>
        <end position="88"/>
    </location>
</feature>
<dbReference type="EMBL" id="AMPZ03000003">
    <property type="protein sequence ID" value="KAH9587050.1"/>
    <property type="molecule type" value="Genomic_DNA"/>
</dbReference>
<evidence type="ECO:0000313" key="2">
    <source>
        <dbReference type="EMBL" id="KAH9587050.1"/>
    </source>
</evidence>
<name>A0A922IT43_SCHHA</name>
<sequence>MLLRNHRDFLKSTYVHFNYLIYLVKHKYWYKGASKYIYDCEDNGQHNRKKNNGQELMYESGRKNNINERSSLIRKNTTRKDSFSDRSSSHLHQGTKTLRQDQH</sequence>
<dbReference type="RefSeq" id="XP_051068850.1">
    <property type="nucleotide sequence ID" value="XM_051212926.1"/>
</dbReference>
<organism evidence="2 3">
    <name type="scientific">Schistosoma haematobium</name>
    <name type="common">Blood fluke</name>
    <dbReference type="NCBI Taxonomy" id="6185"/>
    <lineage>
        <taxon>Eukaryota</taxon>
        <taxon>Metazoa</taxon>
        <taxon>Spiralia</taxon>
        <taxon>Lophotrochozoa</taxon>
        <taxon>Platyhelminthes</taxon>
        <taxon>Trematoda</taxon>
        <taxon>Digenea</taxon>
        <taxon>Strigeidida</taxon>
        <taxon>Schistosomatoidea</taxon>
        <taxon>Schistosomatidae</taxon>
        <taxon>Schistosoma</taxon>
    </lineage>
</organism>
<evidence type="ECO:0000313" key="3">
    <source>
        <dbReference type="Proteomes" id="UP000471633"/>
    </source>
</evidence>
<dbReference type="AlphaFoldDB" id="A0A922IT43"/>
<accession>A0A922IT43</accession>